<feature type="region of interest" description="Disordered" evidence="1">
    <location>
        <begin position="1"/>
        <end position="29"/>
    </location>
</feature>
<keyword evidence="2" id="KW-0378">Hydrolase</keyword>
<comment type="caution">
    <text evidence="2">The sequence shown here is derived from an EMBL/GenBank/DDBJ whole genome shotgun (WGS) entry which is preliminary data.</text>
</comment>
<dbReference type="PANTHER" id="PTHR42085:SF1">
    <property type="entry name" value="F-BOX DOMAIN-CONTAINING PROTEIN"/>
    <property type="match status" value="1"/>
</dbReference>
<dbReference type="Proteomes" id="UP000183809">
    <property type="component" value="Unassembled WGS sequence"/>
</dbReference>
<dbReference type="OrthoDB" id="5413827at2759"/>
<accession>A0A1J9QQW3</accession>
<dbReference type="EMBL" id="MNUE01000055">
    <property type="protein sequence ID" value="OJD30848.1"/>
    <property type="molecule type" value="Genomic_DNA"/>
</dbReference>
<dbReference type="AlphaFoldDB" id="A0A1J9QQW3"/>
<keyword evidence="3" id="KW-1185">Reference proteome</keyword>
<reference evidence="2 3" key="1">
    <citation type="submission" date="2016-10" db="EMBL/GenBank/DDBJ databases">
        <title>Proteomics and genomics reveal pathogen-plant mechanisms compatible with a hemibiotrophic lifestyle of Diplodia corticola.</title>
        <authorList>
            <person name="Fernandes I."/>
            <person name="De Jonge R."/>
            <person name="Van De Peer Y."/>
            <person name="Devreese B."/>
            <person name="Alves A."/>
            <person name="Esteves A.C."/>
        </authorList>
    </citation>
    <scope>NUCLEOTIDE SEQUENCE [LARGE SCALE GENOMIC DNA]</scope>
    <source>
        <strain evidence="2 3">CBS 112549</strain>
    </source>
</reference>
<dbReference type="RefSeq" id="XP_020127108.1">
    <property type="nucleotide sequence ID" value="XM_020277347.1"/>
</dbReference>
<feature type="region of interest" description="Disordered" evidence="1">
    <location>
        <begin position="161"/>
        <end position="213"/>
    </location>
</feature>
<feature type="compositionally biased region" description="Gly residues" evidence="1">
    <location>
        <begin position="202"/>
        <end position="211"/>
    </location>
</feature>
<dbReference type="PANTHER" id="PTHR42085">
    <property type="entry name" value="F-BOX DOMAIN-CONTAINING PROTEIN"/>
    <property type="match status" value="1"/>
</dbReference>
<dbReference type="GO" id="GO:0016787">
    <property type="term" value="F:hydrolase activity"/>
    <property type="evidence" value="ECO:0007669"/>
    <property type="project" value="UniProtKB-KW"/>
</dbReference>
<dbReference type="InterPro" id="IPR038883">
    <property type="entry name" value="AN11006-like"/>
</dbReference>
<dbReference type="GeneID" id="31017608"/>
<evidence type="ECO:0000313" key="2">
    <source>
        <dbReference type="EMBL" id="OJD30848.1"/>
    </source>
</evidence>
<evidence type="ECO:0000313" key="3">
    <source>
        <dbReference type="Proteomes" id="UP000183809"/>
    </source>
</evidence>
<sequence length="413" mass="44952">MSSPTPLPKSGLLARQQRRPATRQKIHSKNRAAAVAAACSGALLANNCQQQKDEGLLLTTHPYTDQRQSPLLRLPSEIRLLIYSYLLPHAHDITFHPLTRKHPATNAPVASHAVHIPGVWASIGIWTALLRTCRQLHDEGADALYGGNAFHFTLTSRERVWAFTPPPPPPAAAAAAGTHDGEEEQDDDGDAISSPTADRGEGGAAAAGEGGLSALNTPHARGLPINTLKTAGISGAALRRMRTLSLRIEEDLARPEPFRRVRAWLRELVDRLSGAAAPRGSATCCCLRELRVELVAGSFRYAGFPSFTHTVFWEFLPEKNDAVARQWQFVLEPLADLRGVRLVDVRGHVDEAFAGKLAGRMMQGGAGESGAEEDGEMEGIEYGTQTVRSGNRSVTKSMRKFYEPELDWRLEGD</sequence>
<organism evidence="2 3">
    <name type="scientific">Diplodia corticola</name>
    <dbReference type="NCBI Taxonomy" id="236234"/>
    <lineage>
        <taxon>Eukaryota</taxon>
        <taxon>Fungi</taxon>
        <taxon>Dikarya</taxon>
        <taxon>Ascomycota</taxon>
        <taxon>Pezizomycotina</taxon>
        <taxon>Dothideomycetes</taxon>
        <taxon>Dothideomycetes incertae sedis</taxon>
        <taxon>Botryosphaeriales</taxon>
        <taxon>Botryosphaeriaceae</taxon>
        <taxon>Diplodia</taxon>
    </lineage>
</organism>
<name>A0A1J9QQW3_9PEZI</name>
<proteinExistence type="predicted"/>
<gene>
    <name evidence="2" type="ORF">BKCO1_5500054</name>
</gene>
<protein>
    <submittedName>
        <fullName evidence="2">Alpha beta hydrolase fold protein</fullName>
    </submittedName>
</protein>
<feature type="compositionally biased region" description="Basic residues" evidence="1">
    <location>
        <begin position="16"/>
        <end position="29"/>
    </location>
</feature>
<feature type="compositionally biased region" description="Acidic residues" evidence="1">
    <location>
        <begin position="181"/>
        <end position="190"/>
    </location>
</feature>
<dbReference type="STRING" id="236234.A0A1J9QQW3"/>
<evidence type="ECO:0000256" key="1">
    <source>
        <dbReference type="SAM" id="MobiDB-lite"/>
    </source>
</evidence>